<reference evidence="2 4" key="1">
    <citation type="submission" date="2014-07" db="EMBL/GenBank/DDBJ databases">
        <authorList>
            <person name="McCorrison J."/>
            <person name="Sanka R."/>
            <person name="Torralba M."/>
            <person name="Gillis M."/>
            <person name="Haft D.H."/>
            <person name="Methe B."/>
            <person name="Sutton G."/>
            <person name="Nelson K.E."/>
        </authorList>
    </citation>
    <scope>NUCLEOTIDE SEQUENCE [LARGE SCALE GENOMIC DNA]</scope>
    <source>
        <strain evidence="2 4">DNF00450</strain>
    </source>
</reference>
<evidence type="ECO:0000313" key="2">
    <source>
        <dbReference type="EMBL" id="KGF17125.1"/>
    </source>
</evidence>
<organism evidence="2 4">
    <name type="scientific">Corynebacterium freneyi DNF00450</name>
    <dbReference type="NCBI Taxonomy" id="1287475"/>
    <lineage>
        <taxon>Bacteria</taxon>
        <taxon>Bacillati</taxon>
        <taxon>Actinomycetota</taxon>
        <taxon>Actinomycetes</taxon>
        <taxon>Mycobacteriales</taxon>
        <taxon>Corynebacteriaceae</taxon>
        <taxon>Corynebacterium</taxon>
    </lineage>
</organism>
<evidence type="ECO:0000313" key="4">
    <source>
        <dbReference type="Proteomes" id="UP000029548"/>
    </source>
</evidence>
<keyword evidence="1" id="KW-0812">Transmembrane</keyword>
<accession>A0A095Y3V9</accession>
<evidence type="ECO:0000313" key="3">
    <source>
        <dbReference type="EMBL" id="KGF17140.1"/>
    </source>
</evidence>
<gene>
    <name evidence="2" type="ORF">HMPREF1650_05315</name>
    <name evidence="3" type="ORF">HMPREF1650_05420</name>
</gene>
<name>A0A095Y3V9_9CORY</name>
<sequence length="65" mass="7046">MDDLSGMLILTMASVFVGFLLFGAAFWGFMYEWSRRLVWGLVIGAFAMATVVPVIIAVFHAASGS</sequence>
<evidence type="ECO:0000256" key="1">
    <source>
        <dbReference type="SAM" id="Phobius"/>
    </source>
</evidence>
<feature type="transmembrane region" description="Helical" evidence="1">
    <location>
        <begin position="37"/>
        <end position="62"/>
    </location>
</feature>
<dbReference type="EMBL" id="JRNE01000042">
    <property type="protein sequence ID" value="KGF17140.1"/>
    <property type="molecule type" value="Genomic_DNA"/>
</dbReference>
<dbReference type="AlphaFoldDB" id="A0A095Y3V9"/>
<feature type="transmembrane region" description="Helical" evidence="1">
    <location>
        <begin position="6"/>
        <end position="30"/>
    </location>
</feature>
<proteinExistence type="predicted"/>
<dbReference type="EMBL" id="JRNE01000042">
    <property type="protein sequence ID" value="KGF17125.1"/>
    <property type="molecule type" value="Genomic_DNA"/>
</dbReference>
<dbReference type="Proteomes" id="UP000029548">
    <property type="component" value="Unassembled WGS sequence"/>
</dbReference>
<keyword evidence="1" id="KW-1133">Transmembrane helix</keyword>
<keyword evidence="1" id="KW-0472">Membrane</keyword>
<protein>
    <submittedName>
        <fullName evidence="2">Uncharacterized protein</fullName>
    </submittedName>
</protein>
<comment type="caution">
    <text evidence="2">The sequence shown here is derived from an EMBL/GenBank/DDBJ whole genome shotgun (WGS) entry which is preliminary data.</text>
</comment>